<accession>A0ABS6WGA9</accession>
<dbReference type="EMBL" id="JAHBBH010000027">
    <property type="protein sequence ID" value="MBW3093088.1"/>
    <property type="molecule type" value="Genomic_DNA"/>
</dbReference>
<dbReference type="Proteomes" id="UP000700815">
    <property type="component" value="Unassembled WGS sequence"/>
</dbReference>
<evidence type="ECO:0000313" key="1">
    <source>
        <dbReference type="EMBL" id="MBW3093088.1"/>
    </source>
</evidence>
<name>A0ABS6WGA9_9BIFI</name>
<proteinExistence type="predicted"/>
<evidence type="ECO:0000313" key="2">
    <source>
        <dbReference type="Proteomes" id="UP000700815"/>
    </source>
</evidence>
<protein>
    <submittedName>
        <fullName evidence="1">Uncharacterized protein</fullName>
    </submittedName>
</protein>
<gene>
    <name evidence="1" type="ORF">KIH79_09175</name>
</gene>
<sequence>MSASLTEGGVKAMSAYKKLAKLKHDTAVTLLESDDLKQLMDGMDLFNRIELAWRLRVGDHVNDMHCAILMHGLHTRDRQQVRTALEIIAGTHRPDKPAKPVGCQQCGYPVKPGNTLCYYCRTGHARPWSKRKHIQ</sequence>
<keyword evidence="2" id="KW-1185">Reference proteome</keyword>
<organism evidence="1 2">
    <name type="scientific">Bifidobacterium miconis</name>
    <dbReference type="NCBI Taxonomy" id="2834435"/>
    <lineage>
        <taxon>Bacteria</taxon>
        <taxon>Bacillati</taxon>
        <taxon>Actinomycetota</taxon>
        <taxon>Actinomycetes</taxon>
        <taxon>Bifidobacteriales</taxon>
        <taxon>Bifidobacteriaceae</taxon>
        <taxon>Bifidobacterium</taxon>
    </lineage>
</organism>
<dbReference type="RefSeq" id="WP_219059109.1">
    <property type="nucleotide sequence ID" value="NZ_JAHBBH010000027.1"/>
</dbReference>
<reference evidence="1 2" key="1">
    <citation type="submission" date="2021-05" db="EMBL/GenBank/DDBJ databases">
        <title>Phylogenetic classification of ten novel species belonging to the genus Bifidobacterium comprising B. colchicus sp. nov., B. abeli sp. nov., B. bicoloris sp. nov., B. guerezis sp. nov., B. rosaliae sp. nov., B. santillanensis sp. nov., B. argentati sp. nov., B. amazzoni sp. nov., B. pluviali sp. nov., and B. pinnaculum sp. nov.</title>
        <authorList>
            <person name="Lugli G.A."/>
            <person name="Ruiz Garcia L."/>
            <person name="Margolles A."/>
            <person name="Ventura M."/>
        </authorList>
    </citation>
    <scope>NUCLEOTIDE SEQUENCE [LARGE SCALE GENOMIC DNA]</scope>
    <source>
        <strain evidence="1 2">82T10</strain>
    </source>
</reference>
<comment type="caution">
    <text evidence="1">The sequence shown here is derived from an EMBL/GenBank/DDBJ whole genome shotgun (WGS) entry which is preliminary data.</text>
</comment>